<dbReference type="Proteomes" id="UP000823823">
    <property type="component" value="Unassembled WGS sequence"/>
</dbReference>
<evidence type="ECO:0000313" key="2">
    <source>
        <dbReference type="EMBL" id="HJB10358.1"/>
    </source>
</evidence>
<feature type="transmembrane region" description="Helical" evidence="1">
    <location>
        <begin position="107"/>
        <end position="131"/>
    </location>
</feature>
<feature type="transmembrane region" description="Helical" evidence="1">
    <location>
        <begin position="75"/>
        <end position="95"/>
    </location>
</feature>
<evidence type="ECO:0000256" key="1">
    <source>
        <dbReference type="SAM" id="Phobius"/>
    </source>
</evidence>
<dbReference type="EMBL" id="DWZH01000053">
    <property type="protein sequence ID" value="HJB10358.1"/>
    <property type="molecule type" value="Genomic_DNA"/>
</dbReference>
<gene>
    <name evidence="2" type="ORF">H9786_07475</name>
</gene>
<reference evidence="2" key="2">
    <citation type="submission" date="2021-04" db="EMBL/GenBank/DDBJ databases">
        <authorList>
            <person name="Gilroy R."/>
        </authorList>
    </citation>
    <scope>NUCLEOTIDE SEQUENCE</scope>
    <source>
        <strain evidence="2">ChiHjej13B12-24818</strain>
    </source>
</reference>
<reference evidence="2" key="1">
    <citation type="journal article" date="2021" name="PeerJ">
        <title>Extensive microbial diversity within the chicken gut microbiome revealed by metagenomics and culture.</title>
        <authorList>
            <person name="Gilroy R."/>
            <person name="Ravi A."/>
            <person name="Getino M."/>
            <person name="Pursley I."/>
            <person name="Horton D.L."/>
            <person name="Alikhan N.F."/>
            <person name="Baker D."/>
            <person name="Gharbi K."/>
            <person name="Hall N."/>
            <person name="Watson M."/>
            <person name="Adriaenssens E.M."/>
            <person name="Foster-Nyarko E."/>
            <person name="Jarju S."/>
            <person name="Secka A."/>
            <person name="Antonio M."/>
            <person name="Oren A."/>
            <person name="Chaudhuri R.R."/>
            <person name="La Ragione R."/>
            <person name="Hildebrand F."/>
            <person name="Pallen M.J."/>
        </authorList>
    </citation>
    <scope>NUCLEOTIDE SEQUENCE</scope>
    <source>
        <strain evidence="2">ChiHjej13B12-24818</strain>
    </source>
</reference>
<name>A0A9D2RP03_9MICO</name>
<dbReference type="InterPro" id="IPR036927">
    <property type="entry name" value="Cyt_c_oxase-like_su1_sf"/>
</dbReference>
<keyword evidence="1" id="KW-0472">Membrane</keyword>
<dbReference type="Gene3D" id="1.20.210.10">
    <property type="entry name" value="Cytochrome c oxidase-like, subunit I domain"/>
    <property type="match status" value="1"/>
</dbReference>
<dbReference type="InterPro" id="IPR021299">
    <property type="entry name" value="DUF2871"/>
</dbReference>
<accession>A0A9D2RP03</accession>
<keyword evidence="1" id="KW-1133">Transmembrane helix</keyword>
<dbReference type="Pfam" id="PF11070">
    <property type="entry name" value="DUF2871"/>
    <property type="match status" value="1"/>
</dbReference>
<dbReference type="AlphaFoldDB" id="A0A9D2RP03"/>
<keyword evidence="1" id="KW-0812">Transmembrane</keyword>
<sequence length="152" mass="16319">MKRLLDTALVYMVLGLASGLFYREYVKATDSLGTHTQLNTLHTHLLVLGMIMFLLVLALDAIFSLSGRRSFDVFYWTYNIGLVVTVALMIVRGILTLDGQDPASTTAAIPGIAGLGHMLLTAGLIALFVALRGAVGEKQARRAEAQAPATTV</sequence>
<feature type="transmembrane region" description="Helical" evidence="1">
    <location>
        <begin position="43"/>
        <end position="63"/>
    </location>
</feature>
<evidence type="ECO:0000313" key="3">
    <source>
        <dbReference type="Proteomes" id="UP000823823"/>
    </source>
</evidence>
<proteinExistence type="predicted"/>
<organism evidence="2 3">
    <name type="scientific">Candidatus Brachybacterium merdavium</name>
    <dbReference type="NCBI Taxonomy" id="2838513"/>
    <lineage>
        <taxon>Bacteria</taxon>
        <taxon>Bacillati</taxon>
        <taxon>Actinomycetota</taxon>
        <taxon>Actinomycetes</taxon>
        <taxon>Micrococcales</taxon>
        <taxon>Dermabacteraceae</taxon>
        <taxon>Brachybacterium</taxon>
    </lineage>
</organism>
<comment type="caution">
    <text evidence="2">The sequence shown here is derived from an EMBL/GenBank/DDBJ whole genome shotgun (WGS) entry which is preliminary data.</text>
</comment>
<protein>
    <submittedName>
        <fullName evidence="2">DUF2871 domain-containing protein</fullName>
    </submittedName>
</protein>